<evidence type="ECO:0000259" key="12">
    <source>
        <dbReference type="SMART" id="SM00382"/>
    </source>
</evidence>
<dbReference type="Proteomes" id="UP000026962">
    <property type="component" value="Chromosome 12"/>
</dbReference>
<dbReference type="OMA" id="IAESNDM"/>
<proteinExistence type="inferred from homology"/>
<dbReference type="Pfam" id="PF23007">
    <property type="entry name" value="DnaA_N-like_STI"/>
    <property type="match status" value="1"/>
</dbReference>
<sequence>MADMRRHSVDVPLSRTLVQLKRVRSLRDPATNSLSKYASPSDNMIWETASSNGVAMDLGRSAHHQLIEEDGNLEAEATLGSERSFRAPNARTASYRKSSVVKIRGLNPPRNKQAHRVRQDGHRKSVDSSHSNHSSIRPLANTMVNNVAEEAEEEEEVNSYERAAPTPPAKTDEEVKMPGFSQFRNKSSAAMSRVGSPCMSASEARSVRSRRTEETQVRSNDVVGSNFSGCGISYCWSGASKYRELYYDSDGPEQPLLSPEGTDAAFQENVPYTETPRCLSQKFRPRSFSELIGLNVVAQSLLYSSCKGKVAPMYLFHGPRGTGKTSTARIFAAALNCLSLEEQRPCGFCKECVILFSGRSRDVKELDAAKMDRLGRVKALLKSASLVPYSSRFKVFIIDECHLLPEDAWSAILKSLDEPYRHAVYIMITSDIDSLPRTSITHCQKFHFPKIKVADIIYRLERICIEEGLEFDHDGLYFISAKSNGSLRDAEIMLDQLSLLGKKITISLVHELVGSVSDDELIELLDLALSSDTTNTVRRARELMASAIDPLQLVSQLANLIMDILSGRCQSAVTEVSKSFLGRYALAEVGIKKLRHALKILSETEKQLRTSRNQATWVTVALLQFGTNESNLIAESNDMHAHSGYTDDWVSKVNSSSNFCHACNSNKSNCSERHCRRLKLENIWRRAIGKCQSRSAKSFLRKEGFLSSVHVTEELAIAEVGFSHPDHISRAEKMQSIIESALQNVLGCNVEVKFKLVPGPVRKDARSKRQSFSLLSCSGRKQELSDSAVTDEDEAVRHGARETLSKGYSSSQQQSPFIMQRTDSKPTVHCCEDDARSTLTSNRSMTDDMTRTCRSETNYSKGVSEQGRFDSIQEPDLQPNCFSRTLKLQKRFFSSDAAHTICLKIQPHNKMDFLPKKEFDTYFCAYEPYEQCSRSNSHATYGGPRIRGLARICSAGGALNKPSNSGRPQEPPPLYSTLSVAGGSGAATIIVLDPIRADAAAVILDPIRGGRAREPPLPSLTPAVAEGSRAAILDPIRAGAPRSRRCRCCCLRPHPRRESSGATAGGAAAVVAVLVAVVGMEEEIGKKQGGGWRKMELTCGSHV</sequence>
<dbReference type="SUPFAM" id="SSF52540">
    <property type="entry name" value="P-loop containing nucleoside triphosphate hydrolases"/>
    <property type="match status" value="1"/>
</dbReference>
<dbReference type="GO" id="GO:0046872">
    <property type="term" value="F:metal ion binding"/>
    <property type="evidence" value="ECO:0007669"/>
    <property type="project" value="UniProtKB-KW"/>
</dbReference>
<evidence type="ECO:0000256" key="6">
    <source>
        <dbReference type="ARBA" id="ARBA00022833"/>
    </source>
</evidence>
<dbReference type="Pfam" id="PF13177">
    <property type="entry name" value="DNA_pol3_delta2"/>
    <property type="match status" value="1"/>
</dbReference>
<keyword evidence="14" id="KW-1185">Reference proteome</keyword>
<dbReference type="GO" id="GO:0006261">
    <property type="term" value="P:DNA-templated DNA replication"/>
    <property type="evidence" value="ECO:0007669"/>
    <property type="project" value="TreeGrafter"/>
</dbReference>
<evidence type="ECO:0000256" key="11">
    <source>
        <dbReference type="SAM" id="MobiDB-lite"/>
    </source>
</evidence>
<keyword evidence="8" id="KW-0548">Nucleotidyltransferase</keyword>
<feature type="compositionally biased region" description="Basic and acidic residues" evidence="11">
    <location>
        <begin position="117"/>
        <end position="127"/>
    </location>
</feature>
<dbReference type="NCBIfam" id="TIGR02397">
    <property type="entry name" value="dnaX_nterm"/>
    <property type="match status" value="1"/>
</dbReference>
<comment type="function">
    <text evidence="1">May be involved in DNA replication and thus regulate cell proliferation.</text>
</comment>
<keyword evidence="5" id="KW-0547">Nucleotide-binding</keyword>
<evidence type="ECO:0000256" key="10">
    <source>
        <dbReference type="ARBA" id="ARBA00049244"/>
    </source>
</evidence>
<dbReference type="GO" id="GO:0005524">
    <property type="term" value="F:ATP binding"/>
    <property type="evidence" value="ECO:0007669"/>
    <property type="project" value="UniProtKB-KW"/>
</dbReference>
<dbReference type="InterPro" id="IPR003593">
    <property type="entry name" value="AAA+_ATPase"/>
</dbReference>
<name>A0A0E0MLH1_ORYPU</name>
<keyword evidence="7" id="KW-0067">ATP-binding</keyword>
<dbReference type="Gene3D" id="3.40.50.300">
    <property type="entry name" value="P-loop containing nucleotide triphosphate hydrolases"/>
    <property type="match status" value="1"/>
</dbReference>
<evidence type="ECO:0000256" key="3">
    <source>
        <dbReference type="ARBA" id="ARBA00012417"/>
    </source>
</evidence>
<evidence type="ECO:0000256" key="9">
    <source>
        <dbReference type="ARBA" id="ARBA00023054"/>
    </source>
</evidence>
<comment type="similarity">
    <text evidence="2">Belongs to the DnaX/STICHEL family.</text>
</comment>
<dbReference type="AlphaFoldDB" id="A0A0E0MLH1"/>
<dbReference type="InterPro" id="IPR012763">
    <property type="entry name" value="DNA_pol_III_sug/sutau_N"/>
</dbReference>
<dbReference type="InterPro" id="IPR050238">
    <property type="entry name" value="DNA_Rep/Repair_Clamp_Loader"/>
</dbReference>
<evidence type="ECO:0000256" key="1">
    <source>
        <dbReference type="ARBA" id="ARBA00002386"/>
    </source>
</evidence>
<dbReference type="InterPro" id="IPR054506">
    <property type="entry name" value="DnaA_N-like_STI"/>
</dbReference>
<dbReference type="CDD" id="cd18137">
    <property type="entry name" value="HLD_clamp_pol_III_gamma_tau"/>
    <property type="match status" value="1"/>
</dbReference>
<dbReference type="EC" id="2.7.7.7" evidence="3"/>
<organism evidence="13">
    <name type="scientific">Oryza punctata</name>
    <name type="common">Red rice</name>
    <dbReference type="NCBI Taxonomy" id="4537"/>
    <lineage>
        <taxon>Eukaryota</taxon>
        <taxon>Viridiplantae</taxon>
        <taxon>Streptophyta</taxon>
        <taxon>Embryophyta</taxon>
        <taxon>Tracheophyta</taxon>
        <taxon>Spermatophyta</taxon>
        <taxon>Magnoliopsida</taxon>
        <taxon>Liliopsida</taxon>
        <taxon>Poales</taxon>
        <taxon>Poaceae</taxon>
        <taxon>BOP clade</taxon>
        <taxon>Oryzoideae</taxon>
        <taxon>Oryzeae</taxon>
        <taxon>Oryzinae</taxon>
        <taxon>Oryza</taxon>
    </lineage>
</organism>
<dbReference type="InterPro" id="IPR045085">
    <property type="entry name" value="HLD_clamp_pol_III_gamma_tau"/>
</dbReference>
<dbReference type="FunFam" id="1.10.8.60:FF:000013">
    <property type="entry name" value="DNA polymerase III subunit gamma/tau"/>
    <property type="match status" value="1"/>
</dbReference>
<dbReference type="EnsemblPlants" id="OPUNC12G08170.1">
    <property type="protein sequence ID" value="OPUNC12G08170.1"/>
    <property type="gene ID" value="OPUNC12G08170"/>
</dbReference>
<dbReference type="Gene3D" id="1.10.8.60">
    <property type="match status" value="1"/>
</dbReference>
<protein>
    <recommendedName>
        <fullName evidence="3">DNA-directed DNA polymerase</fullName>
        <ecNumber evidence="3">2.7.7.7</ecNumber>
    </recommendedName>
</protein>
<evidence type="ECO:0000256" key="2">
    <source>
        <dbReference type="ARBA" id="ARBA00006360"/>
    </source>
</evidence>
<accession>A0A0E0MLH1</accession>
<dbReference type="STRING" id="4537.A0A0E0MLH1"/>
<dbReference type="HOGENOM" id="CLU_009072_1_0_1"/>
<evidence type="ECO:0000256" key="5">
    <source>
        <dbReference type="ARBA" id="ARBA00022741"/>
    </source>
</evidence>
<dbReference type="PANTHER" id="PTHR11669">
    <property type="entry name" value="REPLICATION FACTOR C / DNA POLYMERASE III GAMMA-TAU SUBUNIT"/>
    <property type="match status" value="1"/>
</dbReference>
<dbReference type="GO" id="GO:0005663">
    <property type="term" value="C:DNA replication factor C complex"/>
    <property type="evidence" value="ECO:0007669"/>
    <property type="project" value="TreeGrafter"/>
</dbReference>
<dbReference type="PANTHER" id="PTHR11669:SF0">
    <property type="entry name" value="PROTEIN STICHEL-LIKE 2"/>
    <property type="match status" value="1"/>
</dbReference>
<feature type="region of interest" description="Disordered" evidence="11">
    <location>
        <begin position="88"/>
        <end position="174"/>
    </location>
</feature>
<feature type="compositionally biased region" description="Acidic residues" evidence="11">
    <location>
        <begin position="149"/>
        <end position="158"/>
    </location>
</feature>
<comment type="catalytic activity">
    <reaction evidence="10">
        <text>DNA(n) + a 2'-deoxyribonucleoside 5'-triphosphate = DNA(n+1) + diphosphate</text>
        <dbReference type="Rhea" id="RHEA:22508"/>
        <dbReference type="Rhea" id="RHEA-COMP:17339"/>
        <dbReference type="Rhea" id="RHEA-COMP:17340"/>
        <dbReference type="ChEBI" id="CHEBI:33019"/>
        <dbReference type="ChEBI" id="CHEBI:61560"/>
        <dbReference type="ChEBI" id="CHEBI:173112"/>
        <dbReference type="EC" id="2.7.7.7"/>
    </reaction>
</comment>
<dbReference type="eggNOG" id="KOG0989">
    <property type="taxonomic scope" value="Eukaryota"/>
</dbReference>
<feature type="region of interest" description="Disordered" evidence="11">
    <location>
        <begin position="191"/>
        <end position="217"/>
    </location>
</feature>
<reference evidence="13" key="2">
    <citation type="submission" date="2018-05" db="EMBL/GenBank/DDBJ databases">
        <title>OpunRS2 (Oryza punctata Reference Sequence Version 2).</title>
        <authorList>
            <person name="Zhang J."/>
            <person name="Kudrna D."/>
            <person name="Lee S."/>
            <person name="Talag J."/>
            <person name="Welchert J."/>
            <person name="Wing R.A."/>
        </authorList>
    </citation>
    <scope>NUCLEOTIDE SEQUENCE [LARGE SCALE GENOMIC DNA]</scope>
</reference>
<dbReference type="GO" id="GO:0003887">
    <property type="term" value="F:DNA-directed DNA polymerase activity"/>
    <property type="evidence" value="ECO:0007669"/>
    <property type="project" value="UniProtKB-KW"/>
</dbReference>
<dbReference type="GO" id="GO:0003677">
    <property type="term" value="F:DNA binding"/>
    <property type="evidence" value="ECO:0007669"/>
    <property type="project" value="InterPro"/>
</dbReference>
<keyword evidence="8" id="KW-0239">DNA-directed DNA polymerase</keyword>
<dbReference type="GO" id="GO:0009360">
    <property type="term" value="C:DNA polymerase III complex"/>
    <property type="evidence" value="ECO:0007669"/>
    <property type="project" value="InterPro"/>
</dbReference>
<evidence type="ECO:0000313" key="13">
    <source>
        <dbReference type="EnsemblPlants" id="OPUNC12G08170.1"/>
    </source>
</evidence>
<dbReference type="InterPro" id="IPR027417">
    <property type="entry name" value="P-loop_NTPase"/>
</dbReference>
<evidence type="ECO:0000256" key="4">
    <source>
        <dbReference type="ARBA" id="ARBA00022723"/>
    </source>
</evidence>
<feature type="domain" description="AAA+ ATPase" evidence="12">
    <location>
        <begin position="310"/>
        <end position="452"/>
    </location>
</feature>
<keyword evidence="8" id="KW-0808">Transferase</keyword>
<dbReference type="GO" id="GO:0003689">
    <property type="term" value="F:DNA clamp loader activity"/>
    <property type="evidence" value="ECO:0007669"/>
    <property type="project" value="TreeGrafter"/>
</dbReference>
<evidence type="ECO:0000313" key="14">
    <source>
        <dbReference type="Proteomes" id="UP000026962"/>
    </source>
</evidence>
<dbReference type="SUPFAM" id="SSF48019">
    <property type="entry name" value="post-AAA+ oligomerization domain-like"/>
    <property type="match status" value="1"/>
</dbReference>
<evidence type="ECO:0000256" key="8">
    <source>
        <dbReference type="ARBA" id="ARBA00022932"/>
    </source>
</evidence>
<keyword evidence="9" id="KW-0175">Coiled coil</keyword>
<evidence type="ECO:0000256" key="7">
    <source>
        <dbReference type="ARBA" id="ARBA00022840"/>
    </source>
</evidence>
<keyword evidence="6" id="KW-0862">Zinc</keyword>
<keyword evidence="4" id="KW-0479">Metal-binding</keyword>
<reference evidence="13" key="1">
    <citation type="submission" date="2015-04" db="UniProtKB">
        <authorList>
            <consortium name="EnsemblPlants"/>
        </authorList>
    </citation>
    <scope>IDENTIFICATION</scope>
</reference>
<dbReference type="FunFam" id="3.40.50.300:FF:000014">
    <property type="entry name" value="DNA polymerase III subunit gamma/tau"/>
    <property type="match status" value="1"/>
</dbReference>
<dbReference type="InterPro" id="IPR008921">
    <property type="entry name" value="DNA_pol3_clamp-load_cplx_C"/>
</dbReference>
<dbReference type="GO" id="GO:0006281">
    <property type="term" value="P:DNA repair"/>
    <property type="evidence" value="ECO:0007669"/>
    <property type="project" value="TreeGrafter"/>
</dbReference>
<dbReference type="Gramene" id="OPUNC12G08170.1">
    <property type="protein sequence ID" value="OPUNC12G08170.1"/>
    <property type="gene ID" value="OPUNC12G08170"/>
</dbReference>
<dbReference type="SMART" id="SM00382">
    <property type="entry name" value="AAA"/>
    <property type="match status" value="1"/>
</dbReference>